<dbReference type="GO" id="GO:0009307">
    <property type="term" value="P:DNA restriction-modification system"/>
    <property type="evidence" value="ECO:0007669"/>
    <property type="project" value="UniProtKB-KW"/>
</dbReference>
<dbReference type="EC" id="2.1.1.37" evidence="1"/>
<evidence type="ECO:0000256" key="1">
    <source>
        <dbReference type="ARBA" id="ARBA00011975"/>
    </source>
</evidence>
<dbReference type="Pfam" id="PF00145">
    <property type="entry name" value="DNA_methylase"/>
    <property type="match status" value="1"/>
</dbReference>
<dbReference type="PANTHER" id="PTHR10629:SF52">
    <property type="entry name" value="DNA (CYTOSINE-5)-METHYLTRANSFERASE 1"/>
    <property type="match status" value="1"/>
</dbReference>
<reference evidence="9" key="1">
    <citation type="submission" date="2006-03" db="EMBL/GenBank/DDBJ databases">
        <title>Complete sequence of Rhodopseudomonas palustris BisB18.</title>
        <authorList>
            <consortium name="US DOE Joint Genome Institute"/>
            <person name="Copeland A."/>
            <person name="Lucas S."/>
            <person name="Lapidus A."/>
            <person name="Barry K."/>
            <person name="Detter J.C."/>
            <person name="Glavina del Rio T."/>
            <person name="Hammon N."/>
            <person name="Israni S."/>
            <person name="Dalin E."/>
            <person name="Tice H."/>
            <person name="Pitluck S."/>
            <person name="Chain P."/>
            <person name="Malfatti S."/>
            <person name="Shin M."/>
            <person name="Vergez L."/>
            <person name="Schmutz J."/>
            <person name="Larimer F."/>
            <person name="Land M."/>
            <person name="Hauser L."/>
            <person name="Pelletier D.A."/>
            <person name="Kyrpides N."/>
            <person name="Anderson I."/>
            <person name="Oda Y."/>
            <person name="Harwood C.S."/>
            <person name="Richardson P."/>
        </authorList>
    </citation>
    <scope>NUCLEOTIDE SEQUENCE [LARGE SCALE GENOMIC DNA]</scope>
    <source>
        <strain evidence="9">BisB18</strain>
    </source>
</reference>
<dbReference type="InterPro" id="IPR050390">
    <property type="entry name" value="C5-Methyltransferase"/>
</dbReference>
<keyword evidence="3 7" id="KW-0808">Transferase</keyword>
<evidence type="ECO:0000256" key="5">
    <source>
        <dbReference type="ARBA" id="ARBA00022747"/>
    </source>
</evidence>
<feature type="active site" evidence="7">
    <location>
        <position position="93"/>
    </location>
</feature>
<dbReference type="REBASE" id="12105">
    <property type="entry name" value="M.RpaBORF4309P"/>
</dbReference>
<evidence type="ECO:0000256" key="6">
    <source>
        <dbReference type="ARBA" id="ARBA00047422"/>
    </source>
</evidence>
<proteinExistence type="inferred from homology"/>
<dbReference type="PROSITE" id="PS51679">
    <property type="entry name" value="SAM_MT_C5"/>
    <property type="match status" value="1"/>
</dbReference>
<dbReference type="KEGG" id="rpc:RPC_4309"/>
<dbReference type="NCBIfam" id="TIGR00675">
    <property type="entry name" value="dcm"/>
    <property type="match status" value="1"/>
</dbReference>
<dbReference type="eggNOG" id="COG0270">
    <property type="taxonomic scope" value="Bacteria"/>
</dbReference>
<sequence>MMRRKETNAGLPGAQLVAIDLFSGGGALTLGLKTAGFRVVSAVEVEQHAFATYKANHPEVFAYKQDVRTVDGQSLSMHAPRRKIDLLAGCPPCQGFTSLTSKWRRQDPRNNLVREMSRLVQEIRPRAVMMENVPRLASTGRDLLDGFIVDLKKAGYRVAWDVLQVADYGTPQARKRLVLLAGRGFDIDLPPATHSSTSGFDLPPWKTVRDTIGGLPPPSDFVDVRHTMGNRVADWHVVRKLSPENQKRIKRAKPGASWQSIPEALRPNCHRGGYVGFGNVYGRMSWDEVSPTITAGCATFSKGRFGHPEAHRTISIREAALLQEIPDYYLIDTPHIDQACSIIGNALPCGFAAVMARHAAQTIQSHFLPRRQSN</sequence>
<dbReference type="GO" id="GO:0003886">
    <property type="term" value="F:DNA (cytosine-5-)-methyltransferase activity"/>
    <property type="evidence" value="ECO:0007669"/>
    <property type="project" value="UniProtKB-EC"/>
</dbReference>
<dbReference type="PANTHER" id="PTHR10629">
    <property type="entry name" value="CYTOSINE-SPECIFIC METHYLTRANSFERASE"/>
    <property type="match status" value="1"/>
</dbReference>
<dbReference type="SUPFAM" id="SSF53335">
    <property type="entry name" value="S-adenosyl-L-methionine-dependent methyltransferases"/>
    <property type="match status" value="1"/>
</dbReference>
<organism evidence="9">
    <name type="scientific">Rhodopseudomonas palustris (strain BisB18)</name>
    <dbReference type="NCBI Taxonomy" id="316056"/>
    <lineage>
        <taxon>Bacteria</taxon>
        <taxon>Pseudomonadati</taxon>
        <taxon>Pseudomonadota</taxon>
        <taxon>Alphaproteobacteria</taxon>
        <taxon>Hyphomicrobiales</taxon>
        <taxon>Nitrobacteraceae</taxon>
        <taxon>Rhodopseudomonas</taxon>
    </lineage>
</organism>
<dbReference type="AlphaFoldDB" id="Q20YF4"/>
<keyword evidence="4 7" id="KW-0949">S-adenosyl-L-methionine</keyword>
<dbReference type="InterPro" id="IPR001525">
    <property type="entry name" value="C5_MeTfrase"/>
</dbReference>
<accession>Q20YF4</accession>
<evidence type="ECO:0000313" key="9">
    <source>
        <dbReference type="EMBL" id="ABD89832.1"/>
    </source>
</evidence>
<evidence type="ECO:0000256" key="7">
    <source>
        <dbReference type="PROSITE-ProRule" id="PRU01016"/>
    </source>
</evidence>
<keyword evidence="2 7" id="KW-0489">Methyltransferase</keyword>
<gene>
    <name evidence="9" type="ordered locus">RPC_4309</name>
</gene>
<keyword evidence="5" id="KW-0680">Restriction system</keyword>
<name>Q20YF4_RHOPB</name>
<dbReference type="Gene3D" id="3.90.120.10">
    <property type="entry name" value="DNA Methylase, subunit A, domain 2"/>
    <property type="match status" value="1"/>
</dbReference>
<evidence type="ECO:0000256" key="4">
    <source>
        <dbReference type="ARBA" id="ARBA00022691"/>
    </source>
</evidence>
<dbReference type="EMBL" id="CP000301">
    <property type="protein sequence ID" value="ABD89832.1"/>
    <property type="molecule type" value="Genomic_DNA"/>
</dbReference>
<dbReference type="GO" id="GO:0003677">
    <property type="term" value="F:DNA binding"/>
    <property type="evidence" value="ECO:0007669"/>
    <property type="project" value="TreeGrafter"/>
</dbReference>
<dbReference type="STRING" id="316056.RPC_4309"/>
<comment type="similarity">
    <text evidence="7 8">Belongs to the class I-like SAM-binding methyltransferase superfamily. C5-methyltransferase family.</text>
</comment>
<dbReference type="InterPro" id="IPR029063">
    <property type="entry name" value="SAM-dependent_MTases_sf"/>
</dbReference>
<evidence type="ECO:0000256" key="8">
    <source>
        <dbReference type="RuleBase" id="RU000416"/>
    </source>
</evidence>
<dbReference type="PRINTS" id="PR00105">
    <property type="entry name" value="C5METTRFRASE"/>
</dbReference>
<dbReference type="Gene3D" id="3.40.50.150">
    <property type="entry name" value="Vaccinia Virus protein VP39"/>
    <property type="match status" value="1"/>
</dbReference>
<dbReference type="GO" id="GO:0044027">
    <property type="term" value="P:negative regulation of gene expression via chromosomal CpG island methylation"/>
    <property type="evidence" value="ECO:0007669"/>
    <property type="project" value="TreeGrafter"/>
</dbReference>
<evidence type="ECO:0000256" key="3">
    <source>
        <dbReference type="ARBA" id="ARBA00022679"/>
    </source>
</evidence>
<dbReference type="GO" id="GO:0032259">
    <property type="term" value="P:methylation"/>
    <property type="evidence" value="ECO:0007669"/>
    <property type="project" value="UniProtKB-KW"/>
</dbReference>
<comment type="catalytic activity">
    <reaction evidence="6">
        <text>a 2'-deoxycytidine in DNA + S-adenosyl-L-methionine = a 5-methyl-2'-deoxycytidine in DNA + S-adenosyl-L-homocysteine + H(+)</text>
        <dbReference type="Rhea" id="RHEA:13681"/>
        <dbReference type="Rhea" id="RHEA-COMP:11369"/>
        <dbReference type="Rhea" id="RHEA-COMP:11370"/>
        <dbReference type="ChEBI" id="CHEBI:15378"/>
        <dbReference type="ChEBI" id="CHEBI:57856"/>
        <dbReference type="ChEBI" id="CHEBI:59789"/>
        <dbReference type="ChEBI" id="CHEBI:85452"/>
        <dbReference type="ChEBI" id="CHEBI:85454"/>
        <dbReference type="EC" id="2.1.1.37"/>
    </reaction>
</comment>
<dbReference type="HOGENOM" id="CLU_006958_2_2_5"/>
<protein>
    <recommendedName>
        <fullName evidence="1">DNA (cytosine-5-)-methyltransferase</fullName>
        <ecNumber evidence="1">2.1.1.37</ecNumber>
    </recommendedName>
</protein>
<evidence type="ECO:0000256" key="2">
    <source>
        <dbReference type="ARBA" id="ARBA00022603"/>
    </source>
</evidence>